<evidence type="ECO:0000313" key="2">
    <source>
        <dbReference type="Proteomes" id="UP000010953"/>
    </source>
</evidence>
<accession>M7XH97</accession>
<dbReference type="AlphaFoldDB" id="M7XH97"/>
<reference evidence="1" key="1">
    <citation type="submission" date="2013-01" db="EMBL/GenBank/DDBJ databases">
        <title>Genome assembly of Mariniradius saccharolyticus AK6.</title>
        <authorList>
            <person name="Vaidya B."/>
            <person name="Khatri I."/>
            <person name="Tanuku N.R.S."/>
            <person name="Subramanian S."/>
            <person name="Pinnaka A."/>
        </authorList>
    </citation>
    <scope>NUCLEOTIDE SEQUENCE [LARGE SCALE GENOMIC DNA]</scope>
    <source>
        <strain evidence="1">AK6</strain>
    </source>
</reference>
<organism evidence="1 2">
    <name type="scientific">Mariniradius saccharolyticus AK6</name>
    <dbReference type="NCBI Taxonomy" id="1239962"/>
    <lineage>
        <taxon>Bacteria</taxon>
        <taxon>Pseudomonadati</taxon>
        <taxon>Bacteroidota</taxon>
        <taxon>Cytophagia</taxon>
        <taxon>Cytophagales</taxon>
        <taxon>Cyclobacteriaceae</taxon>
        <taxon>Mariniradius</taxon>
    </lineage>
</organism>
<dbReference type="Proteomes" id="UP000010953">
    <property type="component" value="Unassembled WGS sequence"/>
</dbReference>
<keyword evidence="2" id="KW-1185">Reference proteome</keyword>
<dbReference type="InParanoid" id="M7XH97"/>
<gene>
    <name evidence="1" type="ORF">C943_04217</name>
</gene>
<proteinExistence type="predicted"/>
<dbReference type="EMBL" id="AMZY02000008">
    <property type="protein sequence ID" value="EMS33898.1"/>
    <property type="molecule type" value="Genomic_DNA"/>
</dbReference>
<evidence type="ECO:0000313" key="1">
    <source>
        <dbReference type="EMBL" id="EMS33898.1"/>
    </source>
</evidence>
<protein>
    <submittedName>
        <fullName evidence="1">Uncharacterized protein</fullName>
    </submittedName>
</protein>
<sequence length="47" mass="5149">MGEKGLAFVISLPDAGGEGGTTEKSTLFFIKSPLWGSWSNTCRFFYN</sequence>
<name>M7XH97_9BACT</name>
<comment type="caution">
    <text evidence="1">The sequence shown here is derived from an EMBL/GenBank/DDBJ whole genome shotgun (WGS) entry which is preliminary data.</text>
</comment>